<evidence type="ECO:0000256" key="7">
    <source>
        <dbReference type="ARBA" id="ARBA00019373"/>
    </source>
</evidence>
<gene>
    <name evidence="20" type="ORF">GRI41_03280</name>
</gene>
<reference evidence="20 21" key="1">
    <citation type="submission" date="2019-12" db="EMBL/GenBank/DDBJ databases">
        <title>Genomic-based taxomic classification of the family Erythrobacteraceae.</title>
        <authorList>
            <person name="Xu L."/>
        </authorList>
    </citation>
    <scope>NUCLEOTIDE SEQUENCE [LARGE SCALE GENOMIC DNA]</scope>
    <source>
        <strain evidence="20 21">KCTC 52763</strain>
    </source>
</reference>
<dbReference type="GO" id="GO:0004605">
    <property type="term" value="F:phosphatidate cytidylyltransferase activity"/>
    <property type="evidence" value="ECO:0007669"/>
    <property type="project" value="UniProtKB-EC"/>
</dbReference>
<evidence type="ECO:0000256" key="9">
    <source>
        <dbReference type="ARBA" id="ARBA00022516"/>
    </source>
</evidence>
<evidence type="ECO:0000256" key="16">
    <source>
        <dbReference type="ARBA" id="ARBA00023209"/>
    </source>
</evidence>
<evidence type="ECO:0000256" key="15">
    <source>
        <dbReference type="ARBA" id="ARBA00023136"/>
    </source>
</evidence>
<dbReference type="PROSITE" id="PS01315">
    <property type="entry name" value="CDS"/>
    <property type="match status" value="1"/>
</dbReference>
<name>A0A844ZPZ9_9SPHN</name>
<dbReference type="GO" id="GO:0016024">
    <property type="term" value="P:CDP-diacylglycerol biosynthetic process"/>
    <property type="evidence" value="ECO:0007669"/>
    <property type="project" value="UniProtKB-UniPathway"/>
</dbReference>
<evidence type="ECO:0000256" key="19">
    <source>
        <dbReference type="SAM" id="Phobius"/>
    </source>
</evidence>
<keyword evidence="16" id="KW-0594">Phospholipid biosynthesis</keyword>
<keyword evidence="17" id="KW-1208">Phospholipid metabolism</keyword>
<organism evidence="20 21">
    <name type="scientific">Pontixanthobacter aquaemixtae</name>
    <dbReference type="NCBI Taxonomy" id="1958940"/>
    <lineage>
        <taxon>Bacteria</taxon>
        <taxon>Pseudomonadati</taxon>
        <taxon>Pseudomonadota</taxon>
        <taxon>Alphaproteobacteria</taxon>
        <taxon>Sphingomonadales</taxon>
        <taxon>Erythrobacteraceae</taxon>
        <taxon>Pontixanthobacter</taxon>
    </lineage>
</organism>
<keyword evidence="8" id="KW-1003">Cell membrane</keyword>
<keyword evidence="10 18" id="KW-0808">Transferase</keyword>
<keyword evidence="13 19" id="KW-1133">Transmembrane helix</keyword>
<feature type="transmembrane region" description="Helical" evidence="19">
    <location>
        <begin position="43"/>
        <end position="63"/>
    </location>
</feature>
<evidence type="ECO:0000256" key="2">
    <source>
        <dbReference type="ARBA" id="ARBA00004651"/>
    </source>
</evidence>
<evidence type="ECO:0000256" key="3">
    <source>
        <dbReference type="ARBA" id="ARBA00005119"/>
    </source>
</evidence>
<evidence type="ECO:0000256" key="14">
    <source>
        <dbReference type="ARBA" id="ARBA00023098"/>
    </source>
</evidence>
<comment type="subcellular location">
    <subcellularLocation>
        <location evidence="2">Cell membrane</location>
        <topology evidence="2">Multi-pass membrane protein</topology>
    </subcellularLocation>
</comment>
<evidence type="ECO:0000256" key="10">
    <source>
        <dbReference type="ARBA" id="ARBA00022679"/>
    </source>
</evidence>
<evidence type="ECO:0000313" key="21">
    <source>
        <dbReference type="Proteomes" id="UP000442714"/>
    </source>
</evidence>
<comment type="pathway">
    <text evidence="4">Lipid metabolism.</text>
</comment>
<feature type="transmembrane region" description="Helical" evidence="19">
    <location>
        <begin position="18"/>
        <end position="36"/>
    </location>
</feature>
<dbReference type="UniPathway" id="UPA00557">
    <property type="reaction ID" value="UER00614"/>
</dbReference>
<evidence type="ECO:0000256" key="6">
    <source>
        <dbReference type="ARBA" id="ARBA00012487"/>
    </source>
</evidence>
<evidence type="ECO:0000256" key="13">
    <source>
        <dbReference type="ARBA" id="ARBA00022989"/>
    </source>
</evidence>
<evidence type="ECO:0000256" key="1">
    <source>
        <dbReference type="ARBA" id="ARBA00001698"/>
    </source>
</evidence>
<feature type="transmembrane region" description="Helical" evidence="19">
    <location>
        <begin position="149"/>
        <end position="168"/>
    </location>
</feature>
<dbReference type="PANTHER" id="PTHR46382:SF1">
    <property type="entry name" value="PHOSPHATIDATE CYTIDYLYLTRANSFERASE"/>
    <property type="match status" value="1"/>
</dbReference>
<keyword evidence="9" id="KW-0444">Lipid biosynthesis</keyword>
<dbReference type="Proteomes" id="UP000442714">
    <property type="component" value="Unassembled WGS sequence"/>
</dbReference>
<comment type="caution">
    <text evidence="20">The sequence shown here is derived from an EMBL/GenBank/DDBJ whole genome shotgun (WGS) entry which is preliminary data.</text>
</comment>
<dbReference type="EC" id="2.7.7.41" evidence="6 18"/>
<feature type="transmembrane region" description="Helical" evidence="19">
    <location>
        <begin position="108"/>
        <end position="129"/>
    </location>
</feature>
<keyword evidence="11 18" id="KW-0812">Transmembrane</keyword>
<evidence type="ECO:0000256" key="5">
    <source>
        <dbReference type="ARBA" id="ARBA00010185"/>
    </source>
</evidence>
<keyword evidence="15 19" id="KW-0472">Membrane</keyword>
<dbReference type="InterPro" id="IPR000374">
    <property type="entry name" value="PC_trans"/>
</dbReference>
<comment type="pathway">
    <text evidence="3 18">Phospholipid metabolism; CDP-diacylglycerol biosynthesis; CDP-diacylglycerol from sn-glycerol 3-phosphate: step 3/3.</text>
</comment>
<evidence type="ECO:0000256" key="8">
    <source>
        <dbReference type="ARBA" id="ARBA00022475"/>
    </source>
</evidence>
<dbReference type="PANTHER" id="PTHR46382">
    <property type="entry name" value="PHOSPHATIDATE CYTIDYLYLTRANSFERASE"/>
    <property type="match status" value="1"/>
</dbReference>
<dbReference type="Pfam" id="PF01148">
    <property type="entry name" value="CTP_transf_1"/>
    <property type="match status" value="1"/>
</dbReference>
<protein>
    <recommendedName>
        <fullName evidence="7 18">Phosphatidate cytidylyltransferase</fullName>
        <ecNumber evidence="6 18">2.7.7.41</ecNumber>
    </recommendedName>
</protein>
<evidence type="ECO:0000256" key="4">
    <source>
        <dbReference type="ARBA" id="ARBA00005189"/>
    </source>
</evidence>
<evidence type="ECO:0000256" key="11">
    <source>
        <dbReference type="ARBA" id="ARBA00022692"/>
    </source>
</evidence>
<accession>A0A844ZPZ9</accession>
<evidence type="ECO:0000256" key="12">
    <source>
        <dbReference type="ARBA" id="ARBA00022695"/>
    </source>
</evidence>
<comment type="catalytic activity">
    <reaction evidence="1 18">
        <text>a 1,2-diacyl-sn-glycero-3-phosphate + CTP + H(+) = a CDP-1,2-diacyl-sn-glycerol + diphosphate</text>
        <dbReference type="Rhea" id="RHEA:16229"/>
        <dbReference type="ChEBI" id="CHEBI:15378"/>
        <dbReference type="ChEBI" id="CHEBI:33019"/>
        <dbReference type="ChEBI" id="CHEBI:37563"/>
        <dbReference type="ChEBI" id="CHEBI:58332"/>
        <dbReference type="ChEBI" id="CHEBI:58608"/>
        <dbReference type="EC" id="2.7.7.41"/>
    </reaction>
</comment>
<proteinExistence type="inferred from homology"/>
<keyword evidence="14" id="KW-0443">Lipid metabolism</keyword>
<evidence type="ECO:0000256" key="18">
    <source>
        <dbReference type="RuleBase" id="RU003938"/>
    </source>
</evidence>
<evidence type="ECO:0000256" key="17">
    <source>
        <dbReference type="ARBA" id="ARBA00023264"/>
    </source>
</evidence>
<feature type="transmembrane region" description="Helical" evidence="19">
    <location>
        <begin position="69"/>
        <end position="88"/>
    </location>
</feature>
<keyword evidence="21" id="KW-1185">Reference proteome</keyword>
<sequence length="212" mass="22338">MLAIALTALWMGGRVLDAFLALVVLVTFAEYCALIFKITQKPLNRLLAVIFGVGYIGYAGYALIAADSYYLIAALGAVIFTDVFAYFFGRGIGGPKIAPRISPSKTWAGLVGGIIGAALWLGAWVSTFHYTSGYTSWADFWEATSEDSLGAAAIGIILAVAAQSGDFFESWLKRKAGVKDSSNLIPGHGGVFDRVDGVIPVAFIVGLLSGVA</sequence>
<comment type="similarity">
    <text evidence="5 18">Belongs to the CDS family.</text>
</comment>
<evidence type="ECO:0000313" key="20">
    <source>
        <dbReference type="EMBL" id="MXO89833.1"/>
    </source>
</evidence>
<dbReference type="EMBL" id="WTYX01000001">
    <property type="protein sequence ID" value="MXO89833.1"/>
    <property type="molecule type" value="Genomic_DNA"/>
</dbReference>
<dbReference type="OrthoDB" id="9799199at2"/>
<dbReference type="GO" id="GO:0005886">
    <property type="term" value="C:plasma membrane"/>
    <property type="evidence" value="ECO:0007669"/>
    <property type="project" value="UniProtKB-SubCell"/>
</dbReference>
<keyword evidence="12 18" id="KW-0548">Nucleotidyltransferase</keyword>
<dbReference type="AlphaFoldDB" id="A0A844ZPZ9"/>